<keyword evidence="5" id="KW-0677">Repeat</keyword>
<dbReference type="GO" id="GO:0016020">
    <property type="term" value="C:membrane"/>
    <property type="evidence" value="ECO:0007669"/>
    <property type="project" value="UniProtKB-SubCell"/>
</dbReference>
<feature type="compositionally biased region" description="Pro residues" evidence="9">
    <location>
        <begin position="220"/>
        <end position="233"/>
    </location>
</feature>
<organism evidence="12 13">
    <name type="scientific">Kingdonia uniflora</name>
    <dbReference type="NCBI Taxonomy" id="39325"/>
    <lineage>
        <taxon>Eukaryota</taxon>
        <taxon>Viridiplantae</taxon>
        <taxon>Streptophyta</taxon>
        <taxon>Embryophyta</taxon>
        <taxon>Tracheophyta</taxon>
        <taxon>Spermatophyta</taxon>
        <taxon>Magnoliopsida</taxon>
        <taxon>Ranunculales</taxon>
        <taxon>Circaeasteraceae</taxon>
        <taxon>Kingdonia</taxon>
    </lineage>
</organism>
<keyword evidence="7 10" id="KW-0472">Membrane</keyword>
<protein>
    <recommendedName>
        <fullName evidence="11">Leucine-rich repeat-containing N-terminal plant-type domain-containing protein</fullName>
    </recommendedName>
</protein>
<dbReference type="InterPro" id="IPR050994">
    <property type="entry name" value="At_inactive_RLKs"/>
</dbReference>
<reference evidence="12 13" key="1">
    <citation type="journal article" date="2020" name="IScience">
        <title>Genome Sequencing of the Endangered Kingdonia uniflora (Circaeasteraceae, Ranunculales) Reveals Potential Mechanisms of Evolutionary Specialization.</title>
        <authorList>
            <person name="Sun Y."/>
            <person name="Deng T."/>
            <person name="Zhang A."/>
            <person name="Moore M.J."/>
            <person name="Landis J.B."/>
            <person name="Lin N."/>
            <person name="Zhang H."/>
            <person name="Zhang X."/>
            <person name="Huang J."/>
            <person name="Zhang X."/>
            <person name="Sun H."/>
            <person name="Wang H."/>
        </authorList>
    </citation>
    <scope>NUCLEOTIDE SEQUENCE [LARGE SCALE GENOMIC DNA]</scope>
    <source>
        <strain evidence="12">TB1705</strain>
        <tissue evidence="12">Leaf</tissue>
    </source>
</reference>
<dbReference type="InterPro" id="IPR001611">
    <property type="entry name" value="Leu-rich_rpt"/>
</dbReference>
<dbReference type="PANTHER" id="PTHR48010">
    <property type="entry name" value="OS05G0588300 PROTEIN"/>
    <property type="match status" value="1"/>
</dbReference>
<comment type="subcellular location">
    <subcellularLocation>
        <location evidence="1">Membrane</location>
    </subcellularLocation>
</comment>
<dbReference type="Pfam" id="PF00560">
    <property type="entry name" value="LRR_1"/>
    <property type="match status" value="3"/>
</dbReference>
<dbReference type="Pfam" id="PF13855">
    <property type="entry name" value="LRR_8"/>
    <property type="match status" value="1"/>
</dbReference>
<keyword evidence="2" id="KW-0433">Leucine-rich repeat</keyword>
<dbReference type="PRINTS" id="PR00019">
    <property type="entry name" value="LEURICHRPT"/>
</dbReference>
<evidence type="ECO:0000256" key="7">
    <source>
        <dbReference type="ARBA" id="ARBA00023136"/>
    </source>
</evidence>
<keyword evidence="13" id="KW-1185">Reference proteome</keyword>
<evidence type="ECO:0000313" key="13">
    <source>
        <dbReference type="Proteomes" id="UP000541444"/>
    </source>
</evidence>
<evidence type="ECO:0000256" key="4">
    <source>
        <dbReference type="ARBA" id="ARBA00022729"/>
    </source>
</evidence>
<keyword evidence="3 10" id="KW-0812">Transmembrane</keyword>
<name>A0A7J7P6C2_9MAGN</name>
<sequence>MSSASALKIMYGSLNSPPQLTGWSSTGDDPCGQSWKGVTCSGSAVTELKLSGLQLSGSMGFQLTNLKSLTNLDISNNNLGNQIPYQLPPNLQRLNLASNQFNGAIPYSISLMTTLKYLNLAHNQLQGQLGDMFGQLSSLNALDLSSNALTGDLPESFSSLTSVNSIYLQSNQFTGTIVVLENLPLQNLNVANNRFSGWIPGNLKKINNLQTDGNSWTTGPAPPPPPFTPPPGKTSPNKQPATNSNPSGANGGSKKSGIGGGAIAGIIISLLVVGAIVAFFLFKRRSRKRSSDVEKVEIDRPFTSLAPNEVQEMKTIQTPAAVKIFETSASMNLRPPPVDRHKSFDEEDFSNKPVIVVNKKAHTAPISATAYSVADLQMATGSFNVENLIGEGSIGRVYRAQFNDGKV</sequence>
<dbReference type="Proteomes" id="UP000541444">
    <property type="component" value="Unassembled WGS sequence"/>
</dbReference>
<dbReference type="PANTHER" id="PTHR48010:SF58">
    <property type="entry name" value="RECEPTOR PROTEIN KINASE-LIKE PROTEIN ZAR1"/>
    <property type="match status" value="1"/>
</dbReference>
<feature type="transmembrane region" description="Helical" evidence="10">
    <location>
        <begin position="262"/>
        <end position="282"/>
    </location>
</feature>
<feature type="domain" description="Leucine-rich repeat-containing N-terminal plant-type" evidence="11">
    <location>
        <begin position="5"/>
        <end position="41"/>
    </location>
</feature>
<dbReference type="Pfam" id="PF08263">
    <property type="entry name" value="LRRNT_2"/>
    <property type="match status" value="1"/>
</dbReference>
<proteinExistence type="predicted"/>
<dbReference type="Gene3D" id="3.30.200.20">
    <property type="entry name" value="Phosphorylase Kinase, domain 1"/>
    <property type="match status" value="1"/>
</dbReference>
<evidence type="ECO:0000256" key="2">
    <source>
        <dbReference type="ARBA" id="ARBA00022614"/>
    </source>
</evidence>
<evidence type="ECO:0000256" key="1">
    <source>
        <dbReference type="ARBA" id="ARBA00004370"/>
    </source>
</evidence>
<feature type="region of interest" description="Disordered" evidence="9">
    <location>
        <begin position="209"/>
        <end position="255"/>
    </location>
</feature>
<feature type="compositionally biased region" description="Low complexity" evidence="9">
    <location>
        <begin position="243"/>
        <end position="255"/>
    </location>
</feature>
<dbReference type="EMBL" id="JACGCM010000223">
    <property type="protein sequence ID" value="KAF6174995.1"/>
    <property type="molecule type" value="Genomic_DNA"/>
</dbReference>
<accession>A0A7J7P6C2</accession>
<evidence type="ECO:0000256" key="10">
    <source>
        <dbReference type="SAM" id="Phobius"/>
    </source>
</evidence>
<dbReference type="FunFam" id="3.80.10.10:FF:000062">
    <property type="entry name" value="protein STRUBBELIG-RECEPTOR FAMILY 3"/>
    <property type="match status" value="1"/>
</dbReference>
<evidence type="ECO:0000256" key="6">
    <source>
        <dbReference type="ARBA" id="ARBA00022989"/>
    </source>
</evidence>
<evidence type="ECO:0000256" key="9">
    <source>
        <dbReference type="SAM" id="MobiDB-lite"/>
    </source>
</evidence>
<dbReference type="InterPro" id="IPR032675">
    <property type="entry name" value="LRR_dom_sf"/>
</dbReference>
<gene>
    <name evidence="12" type="ORF">GIB67_026483</name>
</gene>
<evidence type="ECO:0000259" key="11">
    <source>
        <dbReference type="Pfam" id="PF08263"/>
    </source>
</evidence>
<keyword evidence="8" id="KW-0675">Receptor</keyword>
<keyword evidence="6 10" id="KW-1133">Transmembrane helix</keyword>
<evidence type="ECO:0000256" key="5">
    <source>
        <dbReference type="ARBA" id="ARBA00022737"/>
    </source>
</evidence>
<comment type="caution">
    <text evidence="12">The sequence shown here is derived from an EMBL/GenBank/DDBJ whole genome shotgun (WGS) entry which is preliminary data.</text>
</comment>
<dbReference type="InterPro" id="IPR013210">
    <property type="entry name" value="LRR_N_plant-typ"/>
</dbReference>
<evidence type="ECO:0000256" key="3">
    <source>
        <dbReference type="ARBA" id="ARBA00022692"/>
    </source>
</evidence>
<dbReference type="AlphaFoldDB" id="A0A7J7P6C2"/>
<evidence type="ECO:0000256" key="8">
    <source>
        <dbReference type="ARBA" id="ARBA00023170"/>
    </source>
</evidence>
<dbReference type="Gene3D" id="3.80.10.10">
    <property type="entry name" value="Ribonuclease Inhibitor"/>
    <property type="match status" value="1"/>
</dbReference>
<keyword evidence="4" id="KW-0732">Signal</keyword>
<dbReference type="OrthoDB" id="615426at2759"/>
<evidence type="ECO:0000313" key="12">
    <source>
        <dbReference type="EMBL" id="KAF6174995.1"/>
    </source>
</evidence>
<dbReference type="SUPFAM" id="SSF52058">
    <property type="entry name" value="L domain-like"/>
    <property type="match status" value="1"/>
</dbReference>